<accession>A0A453D6F8</accession>
<evidence type="ECO:0000313" key="2">
    <source>
        <dbReference type="Proteomes" id="UP000015105"/>
    </source>
</evidence>
<reference evidence="1" key="3">
    <citation type="journal article" date="2017" name="Nature">
        <title>Genome sequence of the progenitor of the wheat D genome Aegilops tauschii.</title>
        <authorList>
            <person name="Luo M.C."/>
            <person name="Gu Y.Q."/>
            <person name="Puiu D."/>
            <person name="Wang H."/>
            <person name="Twardziok S.O."/>
            <person name="Deal K.R."/>
            <person name="Huo N."/>
            <person name="Zhu T."/>
            <person name="Wang L."/>
            <person name="Wang Y."/>
            <person name="McGuire P.E."/>
            <person name="Liu S."/>
            <person name="Long H."/>
            <person name="Ramasamy R.K."/>
            <person name="Rodriguez J.C."/>
            <person name="Van S.L."/>
            <person name="Yuan L."/>
            <person name="Wang Z."/>
            <person name="Xia Z."/>
            <person name="Xiao L."/>
            <person name="Anderson O.D."/>
            <person name="Ouyang S."/>
            <person name="Liang Y."/>
            <person name="Zimin A.V."/>
            <person name="Pertea G."/>
            <person name="Qi P."/>
            <person name="Bennetzen J.L."/>
            <person name="Dai X."/>
            <person name="Dawson M.W."/>
            <person name="Muller H.G."/>
            <person name="Kugler K."/>
            <person name="Rivarola-Duarte L."/>
            <person name="Spannagl M."/>
            <person name="Mayer K.F.X."/>
            <person name="Lu F.H."/>
            <person name="Bevan M.W."/>
            <person name="Leroy P."/>
            <person name="Li P."/>
            <person name="You F.M."/>
            <person name="Sun Q."/>
            <person name="Liu Z."/>
            <person name="Lyons E."/>
            <person name="Wicker T."/>
            <person name="Salzberg S.L."/>
            <person name="Devos K.M."/>
            <person name="Dvorak J."/>
        </authorList>
    </citation>
    <scope>NUCLEOTIDE SEQUENCE [LARGE SCALE GENOMIC DNA]</scope>
    <source>
        <strain evidence="1">cv. AL8/78</strain>
    </source>
</reference>
<reference evidence="2" key="2">
    <citation type="journal article" date="2017" name="Nat. Plants">
        <title>The Aegilops tauschii genome reveals multiple impacts of transposons.</title>
        <authorList>
            <person name="Zhao G."/>
            <person name="Zou C."/>
            <person name="Li K."/>
            <person name="Wang K."/>
            <person name="Li T."/>
            <person name="Gao L."/>
            <person name="Zhang X."/>
            <person name="Wang H."/>
            <person name="Yang Z."/>
            <person name="Liu X."/>
            <person name="Jiang W."/>
            <person name="Mao L."/>
            <person name="Kong X."/>
            <person name="Jiao Y."/>
            <person name="Jia J."/>
        </authorList>
    </citation>
    <scope>NUCLEOTIDE SEQUENCE [LARGE SCALE GENOMIC DNA]</scope>
    <source>
        <strain evidence="2">cv. AL8/78</strain>
    </source>
</reference>
<dbReference type="PANTHER" id="PTHR33710">
    <property type="entry name" value="BNAC02G09200D PROTEIN"/>
    <property type="match status" value="1"/>
</dbReference>
<dbReference type="EnsemblPlants" id="AET2Gv21105300.1">
    <property type="protein sequence ID" value="AET2Gv21105300.1"/>
    <property type="gene ID" value="AET2Gv21105300"/>
</dbReference>
<name>A0A453D6F8_AEGTS</name>
<dbReference type="InterPro" id="IPR036691">
    <property type="entry name" value="Endo/exonu/phosph_ase_sf"/>
</dbReference>
<protein>
    <recommendedName>
        <fullName evidence="3">Endonuclease/exonuclease/phosphatase domain-containing protein</fullName>
    </recommendedName>
</protein>
<dbReference type="SUPFAM" id="SSF56219">
    <property type="entry name" value="DNase I-like"/>
    <property type="match status" value="1"/>
</dbReference>
<reference evidence="1" key="5">
    <citation type="journal article" date="2021" name="G3 (Bethesda)">
        <title>Aegilops tauschii genome assembly Aet v5.0 features greater sequence contiguity and improved annotation.</title>
        <authorList>
            <person name="Wang L."/>
            <person name="Zhu T."/>
            <person name="Rodriguez J.C."/>
            <person name="Deal K.R."/>
            <person name="Dubcovsky J."/>
            <person name="McGuire P.E."/>
            <person name="Lux T."/>
            <person name="Spannagl M."/>
            <person name="Mayer K.F.X."/>
            <person name="Baldrich P."/>
            <person name="Meyers B.C."/>
            <person name="Huo N."/>
            <person name="Gu Y.Q."/>
            <person name="Zhou H."/>
            <person name="Devos K.M."/>
            <person name="Bennetzen J.L."/>
            <person name="Unver T."/>
            <person name="Budak H."/>
            <person name="Gulick P.J."/>
            <person name="Galiba G."/>
            <person name="Kalapos B."/>
            <person name="Nelson D.R."/>
            <person name="Li P."/>
            <person name="You F.M."/>
            <person name="Luo M.C."/>
            <person name="Dvorak J."/>
        </authorList>
    </citation>
    <scope>NUCLEOTIDE SEQUENCE [LARGE SCALE GENOMIC DNA]</scope>
    <source>
        <strain evidence="1">cv. AL8/78</strain>
    </source>
</reference>
<evidence type="ECO:0000313" key="1">
    <source>
        <dbReference type="EnsemblPlants" id="AET2Gv21105300.1"/>
    </source>
</evidence>
<dbReference type="Proteomes" id="UP000015105">
    <property type="component" value="Chromosome 2D"/>
</dbReference>
<evidence type="ECO:0008006" key="3">
    <source>
        <dbReference type="Google" id="ProtNLM"/>
    </source>
</evidence>
<dbReference type="PANTHER" id="PTHR33710:SF77">
    <property type="entry name" value="DNASE I-LIKE SUPERFAMILY PROTEIN"/>
    <property type="match status" value="1"/>
</dbReference>
<dbReference type="Gramene" id="AET2Gv21105300.1">
    <property type="protein sequence ID" value="AET2Gv21105300.1"/>
    <property type="gene ID" value="AET2Gv21105300"/>
</dbReference>
<organism evidence="1 2">
    <name type="scientific">Aegilops tauschii subsp. strangulata</name>
    <name type="common">Goatgrass</name>
    <dbReference type="NCBI Taxonomy" id="200361"/>
    <lineage>
        <taxon>Eukaryota</taxon>
        <taxon>Viridiplantae</taxon>
        <taxon>Streptophyta</taxon>
        <taxon>Embryophyta</taxon>
        <taxon>Tracheophyta</taxon>
        <taxon>Spermatophyta</taxon>
        <taxon>Magnoliopsida</taxon>
        <taxon>Liliopsida</taxon>
        <taxon>Poales</taxon>
        <taxon>Poaceae</taxon>
        <taxon>BOP clade</taxon>
        <taxon>Pooideae</taxon>
        <taxon>Triticodae</taxon>
        <taxon>Triticeae</taxon>
        <taxon>Triticinae</taxon>
        <taxon>Aegilops</taxon>
    </lineage>
</organism>
<reference evidence="1" key="4">
    <citation type="submission" date="2019-03" db="UniProtKB">
        <authorList>
            <consortium name="EnsemblPlants"/>
        </authorList>
    </citation>
    <scope>IDENTIFICATION</scope>
</reference>
<keyword evidence="2" id="KW-1185">Reference proteome</keyword>
<dbReference type="STRING" id="200361.A0A453D6F8"/>
<sequence>MGVRAGEGGLASDLFLWRGQPELATTNMGYYGTFKGESTLPWMCIGDFNEVLRREEQMGPNERDVSQMTGFREAIDLCGLDDLGYIGVAWTFEKKVAGGQYCRVRLDCALATASWSTLHPFATVRHLVAAKSDHSPIVLCTDQDAASRRIAVDRPFRFETMWERHEDFFPMIDNFWKNDSHNESVASMKEKLDRLASALAGWGSHTFGNVRSELRSLKRRLGEMRSEAGRLGPSHEELKIQERIAELNYREEILWRQRSRVQWLAEGDGNTQFFHQKANMRRRKNRIEQLTRDDGTVCNDENEVGCMVTNFYKNL</sequence>
<proteinExistence type="predicted"/>
<reference evidence="2" key="1">
    <citation type="journal article" date="2014" name="Science">
        <title>Ancient hybridizations among the ancestral genomes of bread wheat.</title>
        <authorList>
            <consortium name="International Wheat Genome Sequencing Consortium,"/>
            <person name="Marcussen T."/>
            <person name="Sandve S.R."/>
            <person name="Heier L."/>
            <person name="Spannagl M."/>
            <person name="Pfeifer M."/>
            <person name="Jakobsen K.S."/>
            <person name="Wulff B.B."/>
            <person name="Steuernagel B."/>
            <person name="Mayer K.F."/>
            <person name="Olsen O.A."/>
        </authorList>
    </citation>
    <scope>NUCLEOTIDE SEQUENCE [LARGE SCALE GENOMIC DNA]</scope>
    <source>
        <strain evidence="2">cv. AL8/78</strain>
    </source>
</reference>
<dbReference type="Gene3D" id="3.60.10.10">
    <property type="entry name" value="Endonuclease/exonuclease/phosphatase"/>
    <property type="match status" value="1"/>
</dbReference>
<dbReference type="AlphaFoldDB" id="A0A453D6F8"/>